<dbReference type="GO" id="GO:0016757">
    <property type="term" value="F:glycosyltransferase activity"/>
    <property type="evidence" value="ECO:0007669"/>
    <property type="project" value="InterPro"/>
</dbReference>
<protein>
    <submittedName>
        <fullName evidence="3">Glycosyltransferase involved in cell wall bisynthesis</fullName>
    </submittedName>
</protein>
<dbReference type="Pfam" id="PF13439">
    <property type="entry name" value="Glyco_transf_4"/>
    <property type="match status" value="1"/>
</dbReference>
<dbReference type="PANTHER" id="PTHR12526">
    <property type="entry name" value="GLYCOSYLTRANSFERASE"/>
    <property type="match status" value="1"/>
</dbReference>
<dbReference type="RefSeq" id="WP_092704937.1">
    <property type="nucleotide sequence ID" value="NZ_FNFC01000039.1"/>
</dbReference>
<dbReference type="STRING" id="890420.SAMN05216226_1395"/>
<keyword evidence="4" id="KW-1185">Reference proteome</keyword>
<sequence length="360" mass="39891">MKVIHFMNEAPLAFPSKLAMEIDRKDNIEVLIVAFYGDIDETVSKNIQTVSLDSSRRLDLESYRNLRSLIIDQDVDIVHTHPNATGSIARLVAVTTDAKVVDTRHNDHTHFALLRRLPDLPASAVTDCYISNSKHTLNSFSKLKNSIIRLTGGSHDVVYNGIDTAIESRIPDDPPISVDSPSVVSVAHYTKQKNHETLVDSVELVRESIPDAKLVLVGDGPRYEAIEEYIDNKGLSDAVIQTGFIQDRYDMLAVVKEADVFAISSWYEGFCVAAVEAMFLQTPVAVSDIDVLHEVVGPTGLFSDPSSPESFAENIVQLLEDKSTRDSLGEAASKRVREKFSLEQTAEGYIRAYRELIDAN</sequence>
<gene>
    <name evidence="3" type="ORF">SAMN05216226_1395</name>
</gene>
<dbReference type="PANTHER" id="PTHR12526:SF630">
    <property type="entry name" value="GLYCOSYLTRANSFERASE"/>
    <property type="match status" value="1"/>
</dbReference>
<dbReference type="Pfam" id="PF00534">
    <property type="entry name" value="Glycos_transf_1"/>
    <property type="match status" value="1"/>
</dbReference>
<dbReference type="CDD" id="cd03801">
    <property type="entry name" value="GT4_PimA-like"/>
    <property type="match status" value="1"/>
</dbReference>
<dbReference type="EMBL" id="FNFC01000039">
    <property type="protein sequence ID" value="SDK19409.1"/>
    <property type="molecule type" value="Genomic_DNA"/>
</dbReference>
<accession>A0A1G8ZW93</accession>
<name>A0A1G8ZW93_9EURY</name>
<reference evidence="3 4" key="1">
    <citation type="submission" date="2016-10" db="EMBL/GenBank/DDBJ databases">
        <authorList>
            <person name="de Groot N.N."/>
        </authorList>
    </citation>
    <scope>NUCLEOTIDE SEQUENCE [LARGE SCALE GENOMIC DNA]</scope>
    <source>
        <strain evidence="3 4">IBRC-M10015</strain>
    </source>
</reference>
<dbReference type="InterPro" id="IPR001296">
    <property type="entry name" value="Glyco_trans_1"/>
</dbReference>
<proteinExistence type="predicted"/>
<dbReference type="OrthoDB" id="132546at2157"/>
<keyword evidence="3" id="KW-0808">Transferase</keyword>
<dbReference type="InterPro" id="IPR028098">
    <property type="entry name" value="Glyco_trans_4-like_N"/>
</dbReference>
<dbReference type="Proteomes" id="UP000198856">
    <property type="component" value="Unassembled WGS sequence"/>
</dbReference>
<evidence type="ECO:0000313" key="3">
    <source>
        <dbReference type="EMBL" id="SDK19409.1"/>
    </source>
</evidence>
<evidence type="ECO:0000313" key="4">
    <source>
        <dbReference type="Proteomes" id="UP000198856"/>
    </source>
</evidence>
<feature type="domain" description="Glycosyl transferase family 1" evidence="1">
    <location>
        <begin position="172"/>
        <end position="335"/>
    </location>
</feature>
<feature type="domain" description="Glycosyltransferase subfamily 4-like N-terminal" evidence="2">
    <location>
        <begin position="44"/>
        <end position="165"/>
    </location>
</feature>
<evidence type="ECO:0000259" key="2">
    <source>
        <dbReference type="Pfam" id="PF13439"/>
    </source>
</evidence>
<organism evidence="3 4">
    <name type="scientific">Halovenus aranensis</name>
    <dbReference type="NCBI Taxonomy" id="890420"/>
    <lineage>
        <taxon>Archaea</taxon>
        <taxon>Methanobacteriati</taxon>
        <taxon>Methanobacteriota</taxon>
        <taxon>Stenosarchaea group</taxon>
        <taxon>Halobacteria</taxon>
        <taxon>Halobacteriales</taxon>
        <taxon>Haloarculaceae</taxon>
        <taxon>Halovenus</taxon>
    </lineage>
</organism>
<dbReference type="Gene3D" id="3.40.50.2000">
    <property type="entry name" value="Glycogen Phosphorylase B"/>
    <property type="match status" value="2"/>
</dbReference>
<evidence type="ECO:0000259" key="1">
    <source>
        <dbReference type="Pfam" id="PF00534"/>
    </source>
</evidence>
<dbReference type="AlphaFoldDB" id="A0A1G8ZW93"/>
<dbReference type="SUPFAM" id="SSF53756">
    <property type="entry name" value="UDP-Glycosyltransferase/glycogen phosphorylase"/>
    <property type="match status" value="1"/>
</dbReference>